<sequence>MSDVVTVRNINIGEGNTKIFVPIVGKTQDEIISETESIKKLLPDVVEWRVDFYEEVERMDKVLETLIYIRKNLKDVPILFTFRSIREGGNKKISDEYYIKLNCMAIESKIIDLIDIELFNKEENIKKILNTAHSNSVYVIMSNHDFKQTPPKDEIISRLLKMQNLRADILKVAFMPNSVSDVLVLLEATNYMKENHANKPLITISMGKKGVISRIVGKTFGSAATFASGEKVSAPGQIFALELRQILSVLNK</sequence>
<comment type="similarity">
    <text evidence="5">Belongs to the type-I 3-dehydroquinase family.</text>
</comment>
<dbReference type="SUPFAM" id="SSF51569">
    <property type="entry name" value="Aldolase"/>
    <property type="match status" value="1"/>
</dbReference>
<accession>A0A9X2S4I6</accession>
<dbReference type="GO" id="GO:0008652">
    <property type="term" value="P:amino acid biosynthetic process"/>
    <property type="evidence" value="ECO:0007669"/>
    <property type="project" value="UniProtKB-KW"/>
</dbReference>
<dbReference type="InterPro" id="IPR013785">
    <property type="entry name" value="Aldolase_TIM"/>
</dbReference>
<comment type="catalytic activity">
    <reaction evidence="1 5">
        <text>3-dehydroquinate = 3-dehydroshikimate + H2O</text>
        <dbReference type="Rhea" id="RHEA:21096"/>
        <dbReference type="ChEBI" id="CHEBI:15377"/>
        <dbReference type="ChEBI" id="CHEBI:16630"/>
        <dbReference type="ChEBI" id="CHEBI:32364"/>
        <dbReference type="EC" id="4.2.1.10"/>
    </reaction>
</comment>
<dbReference type="GO" id="GO:0009423">
    <property type="term" value="P:chorismate biosynthetic process"/>
    <property type="evidence" value="ECO:0007669"/>
    <property type="project" value="UniProtKB-UniRule"/>
</dbReference>
<evidence type="ECO:0000256" key="4">
    <source>
        <dbReference type="ARBA" id="ARBA00023270"/>
    </source>
</evidence>
<dbReference type="GO" id="GO:0003855">
    <property type="term" value="F:3-dehydroquinate dehydratase activity"/>
    <property type="evidence" value="ECO:0007669"/>
    <property type="project" value="UniProtKB-UniRule"/>
</dbReference>
<dbReference type="PANTHER" id="PTHR43699">
    <property type="entry name" value="3-DEHYDROQUINATE DEHYDRATASE"/>
    <property type="match status" value="1"/>
</dbReference>
<evidence type="ECO:0000256" key="1">
    <source>
        <dbReference type="ARBA" id="ARBA00001864"/>
    </source>
</evidence>
<feature type="active site" description="Proton donor/acceptor" evidence="5">
    <location>
        <position position="144"/>
    </location>
</feature>
<evidence type="ECO:0000256" key="3">
    <source>
        <dbReference type="ARBA" id="ARBA00023239"/>
    </source>
</evidence>
<dbReference type="GO" id="GO:0009073">
    <property type="term" value="P:aromatic amino acid family biosynthetic process"/>
    <property type="evidence" value="ECO:0007669"/>
    <property type="project" value="UniProtKB-KW"/>
</dbReference>
<name>A0A9X2S4I6_9FIRM</name>
<dbReference type="Proteomes" id="UP001142078">
    <property type="component" value="Unassembled WGS sequence"/>
</dbReference>
<dbReference type="HAMAP" id="MF_00214">
    <property type="entry name" value="AroD"/>
    <property type="match status" value="1"/>
</dbReference>
<comment type="subunit">
    <text evidence="5">Homodimer.</text>
</comment>
<evidence type="ECO:0000256" key="2">
    <source>
        <dbReference type="ARBA" id="ARBA00023141"/>
    </source>
</evidence>
<evidence type="ECO:0000313" key="6">
    <source>
        <dbReference type="EMBL" id="MCR2043815.1"/>
    </source>
</evidence>
<dbReference type="InterPro" id="IPR050146">
    <property type="entry name" value="Type-I_3-dehydroquinase"/>
</dbReference>
<feature type="binding site" evidence="5">
    <location>
        <position position="233"/>
    </location>
    <ligand>
        <name>3-dehydroquinate</name>
        <dbReference type="ChEBI" id="CHEBI:32364"/>
    </ligand>
</feature>
<proteinExistence type="inferred from homology"/>
<dbReference type="EMBL" id="JANJZL010000003">
    <property type="protein sequence ID" value="MCR2043815.1"/>
    <property type="molecule type" value="Genomic_DNA"/>
</dbReference>
<dbReference type="AlphaFoldDB" id="A0A9X2S4I6"/>
<evidence type="ECO:0000256" key="5">
    <source>
        <dbReference type="HAMAP-Rule" id="MF_00214"/>
    </source>
</evidence>
<dbReference type="Pfam" id="PF01487">
    <property type="entry name" value="DHquinase_I"/>
    <property type="match status" value="1"/>
</dbReference>
<feature type="binding site" evidence="5">
    <location>
        <position position="214"/>
    </location>
    <ligand>
        <name>3-dehydroquinate</name>
        <dbReference type="ChEBI" id="CHEBI:32364"/>
    </ligand>
</feature>
<comment type="function">
    <text evidence="5">Involved in the third step of the chorismate pathway, which leads to the biosynthesis of aromatic amino acids. Catalyzes the cis-dehydration of 3-dehydroquinate (DHQ) and introduces the first double bond of the aromatic ring to yield 3-dehydroshikimate.</text>
</comment>
<dbReference type="NCBIfam" id="TIGR01093">
    <property type="entry name" value="aroD"/>
    <property type="match status" value="1"/>
</dbReference>
<feature type="binding site" evidence="5">
    <location>
        <begin position="47"/>
        <end position="49"/>
    </location>
    <ligand>
        <name>3-dehydroquinate</name>
        <dbReference type="ChEBI" id="CHEBI:32364"/>
    </ligand>
</feature>
<dbReference type="PROSITE" id="PS01028">
    <property type="entry name" value="DEHYDROQUINASE_I"/>
    <property type="match status" value="1"/>
</dbReference>
<dbReference type="InterPro" id="IPR001381">
    <property type="entry name" value="DHquinase_I"/>
</dbReference>
<protein>
    <recommendedName>
        <fullName evidence="5">3-dehydroquinate dehydratase</fullName>
        <shortName evidence="5">3-dehydroquinase</shortName>
        <ecNumber evidence="5">4.2.1.10</ecNumber>
    </recommendedName>
    <alternativeName>
        <fullName evidence="5">Type I DHQase</fullName>
    </alternativeName>
    <alternativeName>
        <fullName evidence="5">Type I dehydroquinase</fullName>
        <shortName evidence="5">DHQ1</shortName>
    </alternativeName>
</protein>
<feature type="binding site" evidence="5">
    <location>
        <position position="237"/>
    </location>
    <ligand>
        <name>3-dehydroquinate</name>
        <dbReference type="ChEBI" id="CHEBI:32364"/>
    </ligand>
</feature>
<gene>
    <name evidence="5 6" type="primary">aroD</name>
    <name evidence="6" type="ORF">NSA23_06735</name>
</gene>
<dbReference type="FunFam" id="3.20.20.70:FF:000047">
    <property type="entry name" value="3-dehydroquinate dehydratase"/>
    <property type="match status" value="1"/>
</dbReference>
<keyword evidence="2 5" id="KW-0057">Aromatic amino acid biosynthesis</keyword>
<keyword evidence="7" id="KW-1185">Reference proteome</keyword>
<keyword evidence="4 5" id="KW-0704">Schiff base</keyword>
<dbReference type="RefSeq" id="WP_257490349.1">
    <property type="nucleotide sequence ID" value="NZ_JANJZL010000003.1"/>
</dbReference>
<reference evidence="6" key="1">
    <citation type="submission" date="2022-07" db="EMBL/GenBank/DDBJ databases">
        <title>Enhanced cultured diversity of the mouse gut microbiota enables custom-made synthetic communities.</title>
        <authorList>
            <person name="Afrizal A."/>
        </authorList>
    </citation>
    <scope>NUCLEOTIDE SEQUENCE</scope>
    <source>
        <strain evidence="6">DSM 29482</strain>
    </source>
</reference>
<feature type="binding site" evidence="5">
    <location>
        <position position="83"/>
    </location>
    <ligand>
        <name>3-dehydroquinate</name>
        <dbReference type="ChEBI" id="CHEBI:32364"/>
    </ligand>
</feature>
<dbReference type="Gene3D" id="3.20.20.70">
    <property type="entry name" value="Aldolase class I"/>
    <property type="match status" value="1"/>
</dbReference>
<comment type="caution">
    <text evidence="6">The sequence shown here is derived from an EMBL/GenBank/DDBJ whole genome shotgun (WGS) entry which is preliminary data.</text>
</comment>
<dbReference type="EC" id="4.2.1.10" evidence="5"/>
<dbReference type="CDD" id="cd00502">
    <property type="entry name" value="DHQase_I"/>
    <property type="match status" value="1"/>
</dbReference>
<keyword evidence="5" id="KW-0028">Amino-acid biosynthesis</keyword>
<organism evidence="6 7">
    <name type="scientific">Anaerosalibacter massiliensis</name>
    <dbReference type="NCBI Taxonomy" id="1347392"/>
    <lineage>
        <taxon>Bacteria</taxon>
        <taxon>Bacillati</taxon>
        <taxon>Bacillota</taxon>
        <taxon>Tissierellia</taxon>
        <taxon>Tissierellales</taxon>
        <taxon>Sporanaerobacteraceae</taxon>
        <taxon>Anaerosalibacter</taxon>
    </lineage>
</organism>
<dbReference type="PANTHER" id="PTHR43699:SF1">
    <property type="entry name" value="3-DEHYDROQUINATE DEHYDRATASE"/>
    <property type="match status" value="1"/>
</dbReference>
<comment type="caution">
    <text evidence="5">Lacks conserved residue(s) required for the propagation of feature annotation.</text>
</comment>
<evidence type="ECO:0000313" key="7">
    <source>
        <dbReference type="Proteomes" id="UP001142078"/>
    </source>
</evidence>
<keyword evidence="3 5" id="KW-0456">Lyase</keyword>
<comment type="pathway">
    <text evidence="5">Metabolic intermediate biosynthesis; chorismate biosynthesis; chorismate from D-erythrose 4-phosphate and phosphoenolpyruvate: step 3/7.</text>
</comment>
<feature type="active site" description="Schiff-base intermediate with substrate" evidence="5">
    <location>
        <position position="171"/>
    </location>
</feature>
<dbReference type="GO" id="GO:0046279">
    <property type="term" value="P:3,4-dihydroxybenzoate biosynthetic process"/>
    <property type="evidence" value="ECO:0007669"/>
    <property type="project" value="UniProtKB-ARBA"/>
</dbReference>
<dbReference type="InterPro" id="IPR018508">
    <property type="entry name" value="3-dehydroquinate_DH_AS"/>
</dbReference>